<evidence type="ECO:0000259" key="1">
    <source>
        <dbReference type="Pfam" id="PF06985"/>
    </source>
</evidence>
<name>A0A9P6C943_9AGAR</name>
<keyword evidence="3" id="KW-1185">Reference proteome</keyword>
<dbReference type="PANTHER" id="PTHR24148:SF64">
    <property type="entry name" value="HETEROKARYON INCOMPATIBILITY DOMAIN-CONTAINING PROTEIN"/>
    <property type="match status" value="1"/>
</dbReference>
<feature type="domain" description="Heterokaryon incompatibility" evidence="1">
    <location>
        <begin position="74"/>
        <end position="170"/>
    </location>
</feature>
<reference evidence="2" key="1">
    <citation type="submission" date="2020-11" db="EMBL/GenBank/DDBJ databases">
        <authorList>
            <consortium name="DOE Joint Genome Institute"/>
            <person name="Ahrendt S."/>
            <person name="Riley R."/>
            <person name="Andreopoulos W."/>
            <person name="Labutti K."/>
            <person name="Pangilinan J."/>
            <person name="Ruiz-Duenas F.J."/>
            <person name="Barrasa J.M."/>
            <person name="Sanchez-Garcia M."/>
            <person name="Camarero S."/>
            <person name="Miyauchi S."/>
            <person name="Serrano A."/>
            <person name="Linde D."/>
            <person name="Babiker R."/>
            <person name="Drula E."/>
            <person name="Ayuso-Fernandez I."/>
            <person name="Pacheco R."/>
            <person name="Padilla G."/>
            <person name="Ferreira P."/>
            <person name="Barriuso J."/>
            <person name="Kellner H."/>
            <person name="Castanera R."/>
            <person name="Alfaro M."/>
            <person name="Ramirez L."/>
            <person name="Pisabarro A.G."/>
            <person name="Kuo A."/>
            <person name="Tritt A."/>
            <person name="Lipzen A."/>
            <person name="He G."/>
            <person name="Yan M."/>
            <person name="Ng V."/>
            <person name="Cullen D."/>
            <person name="Martin F."/>
            <person name="Rosso M.-N."/>
            <person name="Henrissat B."/>
            <person name="Hibbett D."/>
            <person name="Martinez A.T."/>
            <person name="Grigoriev I.V."/>
        </authorList>
    </citation>
    <scope>NUCLEOTIDE SEQUENCE</scope>
    <source>
        <strain evidence="2">CBS 247.69</strain>
    </source>
</reference>
<protein>
    <recommendedName>
        <fullName evidence="1">Heterokaryon incompatibility domain-containing protein</fullName>
    </recommendedName>
</protein>
<dbReference type="InterPro" id="IPR052895">
    <property type="entry name" value="HetReg/Transcr_Mod"/>
</dbReference>
<dbReference type="OrthoDB" id="5122891at2759"/>
<dbReference type="InterPro" id="IPR010730">
    <property type="entry name" value="HET"/>
</dbReference>
<gene>
    <name evidence="2" type="ORF">BDZ94DRAFT_320548</name>
</gene>
<organism evidence="2 3">
    <name type="scientific">Collybia nuda</name>
    <dbReference type="NCBI Taxonomy" id="64659"/>
    <lineage>
        <taxon>Eukaryota</taxon>
        <taxon>Fungi</taxon>
        <taxon>Dikarya</taxon>
        <taxon>Basidiomycota</taxon>
        <taxon>Agaricomycotina</taxon>
        <taxon>Agaricomycetes</taxon>
        <taxon>Agaricomycetidae</taxon>
        <taxon>Agaricales</taxon>
        <taxon>Tricholomatineae</taxon>
        <taxon>Clitocybaceae</taxon>
        <taxon>Collybia</taxon>
    </lineage>
</organism>
<dbReference type="Proteomes" id="UP000807353">
    <property type="component" value="Unassembled WGS sequence"/>
</dbReference>
<evidence type="ECO:0000313" key="2">
    <source>
        <dbReference type="EMBL" id="KAF9456727.1"/>
    </source>
</evidence>
<dbReference type="EMBL" id="MU150405">
    <property type="protein sequence ID" value="KAF9456727.1"/>
    <property type="molecule type" value="Genomic_DNA"/>
</dbReference>
<evidence type="ECO:0000313" key="3">
    <source>
        <dbReference type="Proteomes" id="UP000807353"/>
    </source>
</evidence>
<proteinExistence type="predicted"/>
<accession>A0A9P6C943</accession>
<comment type="caution">
    <text evidence="2">The sequence shown here is derived from an EMBL/GenBank/DDBJ whole genome shotgun (WGS) entry which is preliminary data.</text>
</comment>
<dbReference type="Pfam" id="PF06985">
    <property type="entry name" value="HET"/>
    <property type="match status" value="1"/>
</dbReference>
<dbReference type="PANTHER" id="PTHR24148">
    <property type="entry name" value="ANKYRIN REPEAT DOMAIN-CONTAINING PROTEIN 39 HOMOLOG-RELATED"/>
    <property type="match status" value="1"/>
</dbReference>
<dbReference type="AlphaFoldDB" id="A0A9P6C943"/>
<sequence>MEPQPPPLQAPNPRRSQNTPICIFTSKLDQMRNSHFDLSLHTEPCRYRLLECAAFTSNQELKLFEFSDISNVPYTAISYTWRGNETSNDNPSDPTYWKDVHGTFQVKGALDGDPISLDVLEHVCILALQNQSQYIWLDRLCILQTSKEDKSWQIRRMHSIYKNCVTCCILPGGIRRLVALEEETGWIHRGWTLQEAIVPKHSLVLFRWNHELTGKTISVATAGGSFGPSDVIGGQFTVDGKDIPISVGLFGTRTNRLPTSALMDALTAFGESTSASSRGNSKSGHMKAWTMQKTRAVWKPLKNFKKNIGTAVKQRISFRTSSTFTAEDSDNDGHHSSDLAQEDYSLDQQFDLSEYLPRRNKDISVSFGEEDDTLTPKYQSVWRSAFLRTSSRPVDMVFSIMNIFDVSLDPSDFDKDDRIKATVALAREILKRGGKASWIGAAYGLDPSPELSSFPRFPKTSVNGMAYLDNGQDGMERSAVDAMSETMRGGAYLRESLSGSMDDAGYLTISAPAIGLSFVESRNPAEVTSHNPWVLETQLIASASQTQLSRVTRHLRIIAHDGSVWQLNKFGEVSTNTHATYLVFIGQETWSTIPAYAAGTFMDPAPIRAWIVQEHSPGRFHRVSFAKLWLTFSLMSFPQVTLSIGGPGTF</sequence>